<dbReference type="PROSITE" id="PS51257">
    <property type="entry name" value="PROKAR_LIPOPROTEIN"/>
    <property type="match status" value="1"/>
</dbReference>
<dbReference type="RefSeq" id="WP_277104886.1">
    <property type="nucleotide sequence ID" value="NZ_BAAAJS010000023.1"/>
</dbReference>
<keyword evidence="3" id="KW-1185">Reference proteome</keyword>
<dbReference type="EMBL" id="JAVDYF010000001">
    <property type="protein sequence ID" value="MDR7353778.1"/>
    <property type="molecule type" value="Genomic_DNA"/>
</dbReference>
<keyword evidence="1" id="KW-0732">Signal</keyword>
<dbReference type="Proteomes" id="UP001183619">
    <property type="component" value="Unassembled WGS sequence"/>
</dbReference>
<evidence type="ECO:0000313" key="2">
    <source>
        <dbReference type="EMBL" id="MDR7353778.1"/>
    </source>
</evidence>
<evidence type="ECO:0000313" key="3">
    <source>
        <dbReference type="Proteomes" id="UP001183619"/>
    </source>
</evidence>
<feature type="signal peptide" evidence="1">
    <location>
        <begin position="1"/>
        <end position="22"/>
    </location>
</feature>
<evidence type="ECO:0000256" key="1">
    <source>
        <dbReference type="SAM" id="SignalP"/>
    </source>
</evidence>
<evidence type="ECO:0008006" key="4">
    <source>
        <dbReference type="Google" id="ProtNLM"/>
    </source>
</evidence>
<name>A0ABU2B592_9CORY</name>
<accession>A0ABU2B592</accession>
<feature type="chain" id="PRO_5047179324" description="GerMN domain-containing protein" evidence="1">
    <location>
        <begin position="23"/>
        <end position="157"/>
    </location>
</feature>
<proteinExistence type="predicted"/>
<protein>
    <recommendedName>
        <fullName evidence="4">GerMN domain-containing protein</fullName>
    </recommendedName>
</protein>
<reference evidence="2 3" key="1">
    <citation type="submission" date="2023-07" db="EMBL/GenBank/DDBJ databases">
        <title>Sequencing the genomes of 1000 actinobacteria strains.</title>
        <authorList>
            <person name="Klenk H.-P."/>
        </authorList>
    </citation>
    <scope>NUCLEOTIDE SEQUENCE [LARGE SCALE GENOMIC DNA]</scope>
    <source>
        <strain evidence="2 3">DSM 44508</strain>
    </source>
</reference>
<organism evidence="2 3">
    <name type="scientific">Corynebacterium felinum</name>
    <dbReference type="NCBI Taxonomy" id="131318"/>
    <lineage>
        <taxon>Bacteria</taxon>
        <taxon>Bacillati</taxon>
        <taxon>Actinomycetota</taxon>
        <taxon>Actinomycetes</taxon>
        <taxon>Mycobacteriales</taxon>
        <taxon>Corynebacteriaceae</taxon>
        <taxon>Corynebacterium</taxon>
    </lineage>
</organism>
<gene>
    <name evidence="2" type="ORF">J2S37_000316</name>
</gene>
<comment type="caution">
    <text evidence="2">The sequence shown here is derived from an EMBL/GenBank/DDBJ whole genome shotgun (WGS) entry which is preliminary data.</text>
</comment>
<sequence>MVRLRVGMIAAVACVLSGCAQSEPLADTTWQVSHVYSATDVPAGVPDEVAGAVALSLGRSTVAGFTGCAPLQAQAVYTKDDKPVILEAATEMTITHAEFDLEQVAGCSGKPKFIHDALTSILTSGPLSIEHVNAKEIVLRESSPSAVEPRAIRLVQP</sequence>